<dbReference type="InterPro" id="IPR036388">
    <property type="entry name" value="WH-like_DNA-bd_sf"/>
</dbReference>
<dbReference type="InterPro" id="IPR001845">
    <property type="entry name" value="HTH_ArsR_DNA-bd_dom"/>
</dbReference>
<dbReference type="Proteomes" id="UP000030787">
    <property type="component" value="Chromosome"/>
</dbReference>
<evidence type="ECO:0000259" key="1">
    <source>
        <dbReference type="SMART" id="SM00418"/>
    </source>
</evidence>
<sequence length="209" mass="24272">MNDLDTILSVIENPTRRRILMALVREPHYPLQLSKELGVSQQAIMKNLDILEKNGLVESRKESSDRGPVKMVYRPTSEFTLTIDMRNGLFRATLSMPASVDDAQENRDMEFDEVRETLSEIDRQISEFDRLREEMIERRNRMMSSFMHGPIASELGYLERSIIYGMLNSPEHDASEVSREMGLRDDTTTKVVNDIENKCKDPKRVMRNE</sequence>
<evidence type="ECO:0000313" key="3">
    <source>
        <dbReference type="Proteomes" id="UP000030787"/>
    </source>
</evidence>
<dbReference type="Pfam" id="PF12840">
    <property type="entry name" value="HTH_20"/>
    <property type="match status" value="1"/>
</dbReference>
<accession>A0A0A7LFP1</accession>
<dbReference type="InterPro" id="IPR036390">
    <property type="entry name" value="WH_DNA-bd_sf"/>
</dbReference>
<dbReference type="InterPro" id="IPR011991">
    <property type="entry name" value="ArsR-like_HTH"/>
</dbReference>
<proteinExistence type="predicted"/>
<feature type="domain" description="HTH arsR-type" evidence="1">
    <location>
        <begin position="6"/>
        <end position="95"/>
    </location>
</feature>
<dbReference type="CDD" id="cd00090">
    <property type="entry name" value="HTH_ARSR"/>
    <property type="match status" value="1"/>
</dbReference>
<protein>
    <submittedName>
        <fullName evidence="2">Helix-turn-helix domain protein</fullName>
    </submittedName>
</protein>
<keyword evidence="3" id="KW-1185">Reference proteome</keyword>
<dbReference type="SMART" id="SM00418">
    <property type="entry name" value="HTH_ARSR"/>
    <property type="match status" value="1"/>
</dbReference>
<dbReference type="GeneID" id="24818877"/>
<dbReference type="OrthoDB" id="9623at2157"/>
<evidence type="ECO:0000313" key="2">
    <source>
        <dbReference type="EMBL" id="AIZ57077.1"/>
    </source>
</evidence>
<organism evidence="2 3">
    <name type="scientific">Candidatus Methanoplasma termitum</name>
    <dbReference type="NCBI Taxonomy" id="1577791"/>
    <lineage>
        <taxon>Archaea</taxon>
        <taxon>Methanobacteriati</taxon>
        <taxon>Thermoplasmatota</taxon>
        <taxon>Thermoplasmata</taxon>
        <taxon>Methanomassiliicoccales</taxon>
        <taxon>Methanomassiliicoccaceae</taxon>
        <taxon>Candidatus Methanoplasma</taxon>
    </lineage>
</organism>
<dbReference type="AlphaFoldDB" id="A0A0A7LFP1"/>
<dbReference type="KEGG" id="mear:Mpt1_c12150"/>
<dbReference type="PANTHER" id="PTHR38600">
    <property type="entry name" value="TRANSCRIPTIONAL REGULATORY PROTEIN"/>
    <property type="match status" value="1"/>
</dbReference>
<dbReference type="HOGENOM" id="CLU_117482_0_0_2"/>
<dbReference type="EMBL" id="CP010070">
    <property type="protein sequence ID" value="AIZ57077.1"/>
    <property type="molecule type" value="Genomic_DNA"/>
</dbReference>
<gene>
    <name evidence="2" type="ORF">Mpt1_c12150</name>
</gene>
<dbReference type="SUPFAM" id="SSF46785">
    <property type="entry name" value="Winged helix' DNA-binding domain"/>
    <property type="match status" value="1"/>
</dbReference>
<dbReference type="Gene3D" id="1.10.10.10">
    <property type="entry name" value="Winged helix-like DNA-binding domain superfamily/Winged helix DNA-binding domain"/>
    <property type="match status" value="1"/>
</dbReference>
<dbReference type="STRING" id="1577791.Mpt1_c12150"/>
<dbReference type="GO" id="GO:0003700">
    <property type="term" value="F:DNA-binding transcription factor activity"/>
    <property type="evidence" value="ECO:0007669"/>
    <property type="project" value="InterPro"/>
</dbReference>
<dbReference type="RefSeq" id="WP_048113110.1">
    <property type="nucleotide sequence ID" value="NZ_CP010070.1"/>
</dbReference>
<reference evidence="2 3" key="1">
    <citation type="journal article" date="2014" name="Appl. Environ. Microbiol.">
        <title>Comparative Genome Analysis of 'Candidatus Methanoplasma termitum' Indicates a New Mode of Energy Metabolism in the Seventh Order of Methanogens.</title>
        <authorList>
            <person name="Lang K."/>
            <person name="Schuldes J."/>
            <person name="Klingl A."/>
            <person name="Poehlein A."/>
            <person name="Daniel R."/>
            <person name="Brune A."/>
        </authorList>
    </citation>
    <scope>NUCLEOTIDE SEQUENCE [LARGE SCALE GENOMIC DNA]</scope>
    <source>
        <strain evidence="3">Mpt1</strain>
    </source>
</reference>
<name>A0A0A7LFP1_9ARCH</name>
<dbReference type="PANTHER" id="PTHR38600:SF1">
    <property type="entry name" value="TRANSCRIPTIONAL REGULATORY PROTEIN"/>
    <property type="match status" value="1"/>
</dbReference>